<dbReference type="AlphaFoldDB" id="C5A4J9"/>
<keyword evidence="1" id="KW-0812">Transmembrane</keyword>
<sequence>MRKKERQLITLGLVVLFAAIAWWAYNQYGADTGVLLNLDNQSNSTETYQLAISDLSASVDQSTGHVLVSFKLANEEHFNISSVEVLYALNVADPNNATFSALDVTSENGTYKAEIPASFGDTVYYKVKVVYDTGKELVTDVHTITVVDTTEPTLSSVSIDYNNTAATFSIDFNATDNDAIATYYVYYADLGTNSTIDNTTAFTPVNATVTPITLTNITEGNYYAFYFKVEDLSGNIATLYNETSPLILLANSSATWPQVYPESSS</sequence>
<evidence type="ECO:0000313" key="2">
    <source>
        <dbReference type="EMBL" id="ACS33161.1"/>
    </source>
</evidence>
<reference evidence="2 3" key="1">
    <citation type="journal article" date="2007" name="Genome Biol.">
        <title>Genome analysis and genome-wide proteomics of Thermococcus gammatolerans, the most radioresistant organism known amongst the Archaea.</title>
        <authorList>
            <person name="Zivanovic Y."/>
            <person name="Armengaud J."/>
            <person name="Lagorce A."/>
            <person name="Leplat C."/>
            <person name="Guerin P."/>
            <person name="Dutertre M."/>
            <person name="Anthouard V."/>
            <person name="Forterre P."/>
            <person name="Wincker P."/>
            <person name="Confalonieri F."/>
        </authorList>
    </citation>
    <scope>NUCLEOTIDE SEQUENCE [LARGE SCALE GENOMIC DNA]</scope>
    <source>
        <strain evidence="3">DSM 15229 / JCM 11827 / EJ3</strain>
    </source>
</reference>
<gene>
    <name evidence="2" type="ordered locus">TGAM_0659</name>
</gene>
<evidence type="ECO:0000313" key="3">
    <source>
        <dbReference type="Proteomes" id="UP000001488"/>
    </source>
</evidence>
<evidence type="ECO:0000256" key="1">
    <source>
        <dbReference type="SAM" id="Phobius"/>
    </source>
</evidence>
<dbReference type="KEGG" id="tga:TGAM_0659"/>
<organism evidence="2 3">
    <name type="scientific">Thermococcus gammatolerans (strain DSM 15229 / JCM 11827 / EJ3)</name>
    <dbReference type="NCBI Taxonomy" id="593117"/>
    <lineage>
        <taxon>Archaea</taxon>
        <taxon>Methanobacteriati</taxon>
        <taxon>Methanobacteriota</taxon>
        <taxon>Thermococci</taxon>
        <taxon>Thermococcales</taxon>
        <taxon>Thermococcaceae</taxon>
        <taxon>Thermococcus</taxon>
    </lineage>
</organism>
<evidence type="ECO:0008006" key="4">
    <source>
        <dbReference type="Google" id="ProtNLM"/>
    </source>
</evidence>
<keyword evidence="3" id="KW-1185">Reference proteome</keyword>
<keyword evidence="1" id="KW-1133">Transmembrane helix</keyword>
<proteinExistence type="predicted"/>
<protein>
    <recommendedName>
        <fullName evidence="4">Fibronectin type-III domain-containing protein</fullName>
    </recommendedName>
</protein>
<name>C5A4J9_THEGJ</name>
<accession>C5A4J9</accession>
<dbReference type="EMBL" id="CP001398">
    <property type="protein sequence ID" value="ACS33161.1"/>
    <property type="molecule type" value="Genomic_DNA"/>
</dbReference>
<dbReference type="Proteomes" id="UP000001488">
    <property type="component" value="Chromosome"/>
</dbReference>
<dbReference type="eggNOG" id="arCOG07165">
    <property type="taxonomic scope" value="Archaea"/>
</dbReference>
<dbReference type="HOGENOM" id="CLU_1044345_0_0_2"/>
<keyword evidence="1" id="KW-0472">Membrane</keyword>
<dbReference type="GeneID" id="7988873"/>
<dbReference type="OrthoDB" id="101401at2157"/>
<dbReference type="STRING" id="593117.TGAM_0659"/>
<dbReference type="PATRIC" id="fig|593117.10.peg.658"/>
<feature type="transmembrane region" description="Helical" evidence="1">
    <location>
        <begin position="7"/>
        <end position="25"/>
    </location>
</feature>
<dbReference type="PaxDb" id="593117-TGAM_0659"/>
<dbReference type="RefSeq" id="WP_015858279.1">
    <property type="nucleotide sequence ID" value="NC_012804.1"/>
</dbReference>